<feature type="compositionally biased region" description="Polar residues" evidence="5">
    <location>
        <begin position="723"/>
        <end position="742"/>
    </location>
</feature>
<feature type="compositionally biased region" description="Basic and acidic residues" evidence="5">
    <location>
        <begin position="672"/>
        <end position="686"/>
    </location>
</feature>
<protein>
    <submittedName>
        <fullName evidence="10">DC-STAMP domain-containing protein 2-like</fullName>
    </submittedName>
</protein>
<comment type="subcellular location">
    <subcellularLocation>
        <location evidence="1">Membrane</location>
        <topology evidence="1">Multi-pass membrane protein</topology>
    </subcellularLocation>
</comment>
<feature type="domain" description="Dendritic cell-specific transmembrane protein-like" evidence="7">
    <location>
        <begin position="268"/>
        <end position="458"/>
    </location>
</feature>
<gene>
    <name evidence="10" type="primary">LOC111119566</name>
</gene>
<dbReference type="KEGG" id="cvn:111119566"/>
<evidence type="ECO:0000256" key="3">
    <source>
        <dbReference type="ARBA" id="ARBA00022989"/>
    </source>
</evidence>
<dbReference type="OrthoDB" id="6148521at2759"/>
<dbReference type="Proteomes" id="UP000694844">
    <property type="component" value="Chromosome 1"/>
</dbReference>
<feature type="compositionally biased region" description="Basic and acidic residues" evidence="5">
    <location>
        <begin position="711"/>
        <end position="721"/>
    </location>
</feature>
<evidence type="ECO:0000256" key="2">
    <source>
        <dbReference type="ARBA" id="ARBA00022692"/>
    </source>
</evidence>
<dbReference type="PANTHER" id="PTHR21041:SF17">
    <property type="entry name" value="E3 UBIQUITIN-PROTEIN LIGASE DCST1"/>
    <property type="match status" value="1"/>
</dbReference>
<feature type="transmembrane region" description="Helical" evidence="6">
    <location>
        <begin position="231"/>
        <end position="253"/>
    </location>
</feature>
<feature type="transmembrane region" description="Helical" evidence="6">
    <location>
        <begin position="414"/>
        <end position="435"/>
    </location>
</feature>
<evidence type="ECO:0000256" key="6">
    <source>
        <dbReference type="SAM" id="Phobius"/>
    </source>
</evidence>
<dbReference type="PANTHER" id="PTHR21041">
    <property type="entry name" value="DENDRITIC CELL-SPECIFIC TRANSMEMBRANE PROTEIN"/>
    <property type="match status" value="1"/>
</dbReference>
<dbReference type="AlphaFoldDB" id="A0A8B8CIA2"/>
<feature type="region of interest" description="Disordered" evidence="5">
    <location>
        <begin position="641"/>
        <end position="742"/>
    </location>
</feature>
<dbReference type="GeneID" id="111119566"/>
<evidence type="ECO:0000313" key="10">
    <source>
        <dbReference type="RefSeq" id="XP_022315548.1"/>
    </source>
</evidence>
<keyword evidence="4 6" id="KW-0472">Membrane</keyword>
<sequence>MKPITNAISATASGVKDAANYLKKAADDCEKMFNSAYTSCENFFRNAYKKCKSAIDQIPVIGSLRRRRNVQGQIVFIEDILVHWNEMDDEKHRKVWESRAEEILEETLQEYANLYPDHEVQEPSLLKEKYLNMTTRRFKRGAVSAICEVVNIAGTVCKPLKLTSGICTPLKSLSDALSAIGTGLSKLYEAIKKAFYFNIIKKWYLIGVSDISKTTAAMIAEMASYFPFHSYIIYTTLSILTQWTSLLLILMLLNSALYLQHFLTQIDFDNNYITLDFRRFDRDCRRLGKPSALPLQKNETSQYIFTSSLALNGSEIKRSILAILQMLLNIIFYAIVVFFDYVFYYVVYLVHTYGNVQIDFSGSIKIYFAITGDGMIANLLQGLLNGINVQDSYYTKYNVTQCLPYPSYPDNNNLFLLMALYGAVLLTILLQSYCYRLKQALCGFFYQKRQEERIRYLHNKILHYRKFKLQQMKFKLKNSKQAQEAQHSLVNLPLIGRIFHFHDNRDQRSCINCGISDGEGQHFYTCSRASCYSDYCEDCFNEMEKQCLLCSKEGRKKNKEKFSEGLKEKFSEGLSLHNTSPSMSDSTHHWEGMGDTSDTFPLLQETEVGLVSPRGQAPFDHLPSTMSDTSVGFKSTTLAGTKSYNESAGETPGLPNEKDSELRSTQGQMVPHQDKKMARSRSEMKGHSTVTIESPSEVKASLKPLQKSHNVIKDPHHEIEMNLKSTQEGTTVKSKSTDSTQL</sequence>
<accession>A0A8B8CIA2</accession>
<evidence type="ECO:0000259" key="7">
    <source>
        <dbReference type="Pfam" id="PF07782"/>
    </source>
</evidence>
<dbReference type="InterPro" id="IPR058842">
    <property type="entry name" value="DCST1_C"/>
</dbReference>
<keyword evidence="2 6" id="KW-0812">Transmembrane</keyword>
<keyword evidence="3 6" id="KW-1133">Transmembrane helix</keyword>
<feature type="domain" description="E3 ubiquitin-protein ligase DCST1-like C-terminal" evidence="8">
    <location>
        <begin position="508"/>
        <end position="552"/>
    </location>
</feature>
<reference evidence="10" key="2">
    <citation type="submission" date="2025-08" db="UniProtKB">
        <authorList>
            <consortium name="RefSeq"/>
        </authorList>
    </citation>
    <scope>IDENTIFICATION</scope>
    <source>
        <tissue evidence="10">Whole sample</tissue>
    </source>
</reference>
<dbReference type="RefSeq" id="XP_022315548.1">
    <property type="nucleotide sequence ID" value="XM_022459840.1"/>
</dbReference>
<dbReference type="Pfam" id="PF07782">
    <property type="entry name" value="DC_STAMP"/>
    <property type="match status" value="1"/>
</dbReference>
<evidence type="ECO:0000256" key="5">
    <source>
        <dbReference type="SAM" id="MobiDB-lite"/>
    </source>
</evidence>
<feature type="transmembrane region" description="Helical" evidence="6">
    <location>
        <begin position="326"/>
        <end position="347"/>
    </location>
</feature>
<dbReference type="InterPro" id="IPR012858">
    <property type="entry name" value="DC_STAMP-like"/>
</dbReference>
<evidence type="ECO:0000256" key="4">
    <source>
        <dbReference type="ARBA" id="ARBA00023136"/>
    </source>
</evidence>
<evidence type="ECO:0000259" key="8">
    <source>
        <dbReference type="Pfam" id="PF26037"/>
    </source>
</evidence>
<dbReference type="Pfam" id="PF26037">
    <property type="entry name" value="zf-RING_DCST1_C"/>
    <property type="match status" value="1"/>
</dbReference>
<organism evidence="9 10">
    <name type="scientific">Crassostrea virginica</name>
    <name type="common">Eastern oyster</name>
    <dbReference type="NCBI Taxonomy" id="6565"/>
    <lineage>
        <taxon>Eukaryota</taxon>
        <taxon>Metazoa</taxon>
        <taxon>Spiralia</taxon>
        <taxon>Lophotrochozoa</taxon>
        <taxon>Mollusca</taxon>
        <taxon>Bivalvia</taxon>
        <taxon>Autobranchia</taxon>
        <taxon>Pteriomorphia</taxon>
        <taxon>Ostreida</taxon>
        <taxon>Ostreoidea</taxon>
        <taxon>Ostreidae</taxon>
        <taxon>Crassostrea</taxon>
    </lineage>
</organism>
<proteinExistence type="predicted"/>
<evidence type="ECO:0000313" key="9">
    <source>
        <dbReference type="Proteomes" id="UP000694844"/>
    </source>
</evidence>
<dbReference type="Pfam" id="PF26039">
    <property type="entry name" value="Dcst2"/>
    <property type="match status" value="1"/>
</dbReference>
<dbReference type="InterPro" id="IPR051856">
    <property type="entry name" value="CSR-E3_Ligase_Protein"/>
</dbReference>
<keyword evidence="9" id="KW-1185">Reference proteome</keyword>
<evidence type="ECO:0000256" key="1">
    <source>
        <dbReference type="ARBA" id="ARBA00004141"/>
    </source>
</evidence>
<dbReference type="GO" id="GO:0016020">
    <property type="term" value="C:membrane"/>
    <property type="evidence" value="ECO:0007669"/>
    <property type="project" value="UniProtKB-SubCell"/>
</dbReference>
<reference evidence="9" key="1">
    <citation type="submission" date="2024-06" db="UniProtKB">
        <authorList>
            <consortium name="RefSeq"/>
        </authorList>
    </citation>
    <scope>NUCLEOTIDE SEQUENCE [LARGE SCALE GENOMIC DNA]</scope>
</reference>
<name>A0A8B8CIA2_CRAVI</name>